<keyword evidence="2" id="KW-1185">Reference proteome</keyword>
<dbReference type="OrthoDB" id="2433636at2759"/>
<evidence type="ECO:0000313" key="2">
    <source>
        <dbReference type="Proteomes" id="UP000265703"/>
    </source>
</evidence>
<sequence length="76" mass="8714">MTFETAYIINAKKVICICGETIKLNRCYEDDYLNSHSRSSGCKAKAGQRIIYNFYKPVQVENAESSEEEFDSDVTF</sequence>
<comment type="caution">
    <text evidence="1">The sequence shown here is derived from an EMBL/GenBank/DDBJ whole genome shotgun (WGS) entry which is preliminary data.</text>
</comment>
<accession>A0A397TDI8</accession>
<reference evidence="1 2" key="1">
    <citation type="submission" date="2018-06" db="EMBL/GenBank/DDBJ databases">
        <title>Comparative genomics reveals the genomic features of Rhizophagus irregularis, R. cerebriforme, R. diaphanum and Gigaspora rosea, and their symbiotic lifestyle signature.</title>
        <authorList>
            <person name="Morin E."/>
            <person name="San Clemente H."/>
            <person name="Chen E.C.H."/>
            <person name="De La Providencia I."/>
            <person name="Hainaut M."/>
            <person name="Kuo A."/>
            <person name="Kohler A."/>
            <person name="Murat C."/>
            <person name="Tang N."/>
            <person name="Roy S."/>
            <person name="Loubradou J."/>
            <person name="Henrissat B."/>
            <person name="Grigoriev I.V."/>
            <person name="Corradi N."/>
            <person name="Roux C."/>
            <person name="Martin F.M."/>
        </authorList>
    </citation>
    <scope>NUCLEOTIDE SEQUENCE [LARGE SCALE GENOMIC DNA]</scope>
    <source>
        <strain evidence="1 2">DAOM 227022</strain>
    </source>
</reference>
<name>A0A397TDI8_9GLOM</name>
<protein>
    <submittedName>
        <fullName evidence="1">Uncharacterized protein</fullName>
    </submittedName>
</protein>
<dbReference type="EMBL" id="QKYT01000079">
    <property type="protein sequence ID" value="RIA94515.1"/>
    <property type="molecule type" value="Genomic_DNA"/>
</dbReference>
<evidence type="ECO:0000313" key="1">
    <source>
        <dbReference type="EMBL" id="RIA94515.1"/>
    </source>
</evidence>
<organism evidence="1 2">
    <name type="scientific">Glomus cerebriforme</name>
    <dbReference type="NCBI Taxonomy" id="658196"/>
    <lineage>
        <taxon>Eukaryota</taxon>
        <taxon>Fungi</taxon>
        <taxon>Fungi incertae sedis</taxon>
        <taxon>Mucoromycota</taxon>
        <taxon>Glomeromycotina</taxon>
        <taxon>Glomeromycetes</taxon>
        <taxon>Glomerales</taxon>
        <taxon>Glomeraceae</taxon>
        <taxon>Glomus</taxon>
    </lineage>
</organism>
<proteinExistence type="predicted"/>
<dbReference type="Proteomes" id="UP000265703">
    <property type="component" value="Unassembled WGS sequence"/>
</dbReference>
<dbReference type="AlphaFoldDB" id="A0A397TDI8"/>
<gene>
    <name evidence="1" type="ORF">C1645_817881</name>
</gene>